<dbReference type="InterPro" id="IPR049040">
    <property type="entry name" value="RMC1_N"/>
</dbReference>
<dbReference type="PANTHER" id="PTHR12897:SF4">
    <property type="entry name" value="REGULATOR OF MON1-CCZ1 COMPLEX"/>
    <property type="match status" value="1"/>
</dbReference>
<organism evidence="2 3">
    <name type="scientific">Cichlidogyrus casuarinus</name>
    <dbReference type="NCBI Taxonomy" id="1844966"/>
    <lineage>
        <taxon>Eukaryota</taxon>
        <taxon>Metazoa</taxon>
        <taxon>Spiralia</taxon>
        <taxon>Lophotrochozoa</taxon>
        <taxon>Platyhelminthes</taxon>
        <taxon>Monogenea</taxon>
        <taxon>Monopisthocotylea</taxon>
        <taxon>Dactylogyridea</taxon>
        <taxon>Ancyrocephalidae</taxon>
        <taxon>Cichlidogyrus</taxon>
    </lineage>
</organism>
<dbReference type="Pfam" id="PF08265">
    <property type="entry name" value="YL1_C"/>
    <property type="match status" value="1"/>
</dbReference>
<feature type="domain" description="Vps72/YL1 C-terminal" evidence="1">
    <location>
        <begin position="685"/>
        <end position="714"/>
    </location>
</feature>
<dbReference type="InterPro" id="IPR009755">
    <property type="entry name" value="RMC1_C"/>
</dbReference>
<dbReference type="InterPro" id="IPR013272">
    <property type="entry name" value="Vps72/YL1_C"/>
</dbReference>
<dbReference type="SUPFAM" id="SSF69322">
    <property type="entry name" value="Tricorn protease domain 2"/>
    <property type="match status" value="1"/>
</dbReference>
<dbReference type="Proteomes" id="UP001626550">
    <property type="component" value="Unassembled WGS sequence"/>
</dbReference>
<evidence type="ECO:0000313" key="3">
    <source>
        <dbReference type="Proteomes" id="UP001626550"/>
    </source>
</evidence>
<name>A0ABD2QAM5_9PLAT</name>
<accession>A0ABD2QAM5</accession>
<dbReference type="Pfam" id="PF21029">
    <property type="entry name" value="RMC1_N"/>
    <property type="match status" value="1"/>
</dbReference>
<proteinExistence type="predicted"/>
<comment type="caution">
    <text evidence="2">The sequence shown here is derived from an EMBL/GenBank/DDBJ whole genome shotgun (WGS) entry which is preliminary data.</text>
</comment>
<evidence type="ECO:0000259" key="1">
    <source>
        <dbReference type="SMART" id="SM00993"/>
    </source>
</evidence>
<dbReference type="AlphaFoldDB" id="A0ABD2QAM5"/>
<gene>
    <name evidence="2" type="ORF">Ciccas_004770</name>
</gene>
<dbReference type="Pfam" id="PF07035">
    <property type="entry name" value="RMC1_C"/>
    <property type="match status" value="1"/>
</dbReference>
<dbReference type="EMBL" id="JBJKFK010000517">
    <property type="protein sequence ID" value="KAL3316580.1"/>
    <property type="molecule type" value="Genomic_DNA"/>
</dbReference>
<keyword evidence="3" id="KW-1185">Reference proteome</keyword>
<dbReference type="InterPro" id="IPR040371">
    <property type="entry name" value="RMC1"/>
</dbReference>
<protein>
    <recommendedName>
        <fullName evidence="1">Vps72/YL1 C-terminal domain-containing protein</fullName>
    </recommendedName>
</protein>
<sequence>MKYCLDLCKKPIIFDPLSDNTEIFFDHDYCNLVTVKNKGENGITLQSFNSVVNISFRVTSLKEICRIKFSKKLDILAVQSSKSCIEFFNIENGVINNSKYCQLCKSNSEWILNFYWTSDYEVLFITNTSLQLYQVQHCYNLLVPLKICLIKAEHCHWEPSKHQLFVISRAASTYNITIYDIDSSINKIACLDVPKSELSSATFKLNLFRFFSLNSTVYLCTFRKLASDPTIVLYKTTDQMASLAKSHVLELPFDWKCRDISLAISIVDNLVVLHNKEFKFCLLYDVNIISESRENVNHVVCIVSSCSISPTMLQPEAIFRRAEPCHSAVPIQPYCDNWAFFHPHFVIDLELGCMWKLELNLEVCISVIPDPLVLVRFLVNRSGSRDLLLSTLQKIAFQFIESNFDHEVDKNSEEYWQMVPQKALSPQSDISVLAEMINIVVNTINKEEYVSLDLNQKVLLECMFLGNVNDNRWSNEDTKKLYKIVSDLFWEFLRALTESRIPLEEETEQLLVDCIVKSEEYHQLTLFLLGKIISNSKMTALQLLALHSNFNQADQIALDMLKRTRDTREVLLEIFLSKNDPICALRYALGKDDVWSDRDCDANGVPSLAKKLLEVAKKTNDLLVFHSTFQHVLSLKPCTKKEAVGKKNYKNLKQLFAADQHRAWPAGAITYRSIDAAPSSLPPLRISDLSGIPCQYTEPKSGLRFATSAEYSRICDLPQDVVNQYLAFRGVTQDSFFSAIN</sequence>
<evidence type="ECO:0000313" key="2">
    <source>
        <dbReference type="EMBL" id="KAL3316580.1"/>
    </source>
</evidence>
<reference evidence="2 3" key="1">
    <citation type="submission" date="2024-11" db="EMBL/GenBank/DDBJ databases">
        <title>Adaptive evolution of stress response genes in parasites aligns with host niche diversity.</title>
        <authorList>
            <person name="Hahn C."/>
            <person name="Resl P."/>
        </authorList>
    </citation>
    <scope>NUCLEOTIDE SEQUENCE [LARGE SCALE GENOMIC DNA]</scope>
    <source>
        <strain evidence="2">EGGRZ-B1_66</strain>
        <tissue evidence="2">Body</tissue>
    </source>
</reference>
<dbReference type="SMART" id="SM00993">
    <property type="entry name" value="YL1_C"/>
    <property type="match status" value="1"/>
</dbReference>
<dbReference type="PANTHER" id="PTHR12897">
    <property type="entry name" value="COLON CANCER-ASSOCIATED PROTEIN MIC1"/>
    <property type="match status" value="1"/>
</dbReference>